<keyword evidence="1" id="KW-1133">Transmembrane helix</keyword>
<accession>A0ABV3DKS0</accession>
<keyword evidence="3" id="KW-1185">Reference proteome</keyword>
<feature type="transmembrane region" description="Helical" evidence="1">
    <location>
        <begin position="78"/>
        <end position="100"/>
    </location>
</feature>
<evidence type="ECO:0000313" key="2">
    <source>
        <dbReference type="EMBL" id="MEU8135469.1"/>
    </source>
</evidence>
<evidence type="ECO:0000256" key="1">
    <source>
        <dbReference type="SAM" id="Phobius"/>
    </source>
</evidence>
<name>A0ABV3DKS0_9ACTN</name>
<dbReference type="Proteomes" id="UP001551482">
    <property type="component" value="Unassembled WGS sequence"/>
</dbReference>
<evidence type="ECO:0000313" key="3">
    <source>
        <dbReference type="Proteomes" id="UP001551482"/>
    </source>
</evidence>
<keyword evidence="1" id="KW-0472">Membrane</keyword>
<feature type="transmembrane region" description="Helical" evidence="1">
    <location>
        <begin position="20"/>
        <end position="43"/>
    </location>
</feature>
<organism evidence="2 3">
    <name type="scientific">Streptodolium elevatio</name>
    <dbReference type="NCBI Taxonomy" id="3157996"/>
    <lineage>
        <taxon>Bacteria</taxon>
        <taxon>Bacillati</taxon>
        <taxon>Actinomycetota</taxon>
        <taxon>Actinomycetes</taxon>
        <taxon>Kitasatosporales</taxon>
        <taxon>Streptomycetaceae</taxon>
        <taxon>Streptodolium</taxon>
    </lineage>
</organism>
<feature type="transmembrane region" description="Helical" evidence="1">
    <location>
        <begin position="55"/>
        <end position="72"/>
    </location>
</feature>
<reference evidence="2 3" key="1">
    <citation type="submission" date="2024-06" db="EMBL/GenBank/DDBJ databases">
        <title>The Natural Products Discovery Center: Release of the First 8490 Sequenced Strains for Exploring Actinobacteria Biosynthetic Diversity.</title>
        <authorList>
            <person name="Kalkreuter E."/>
            <person name="Kautsar S.A."/>
            <person name="Yang D."/>
            <person name="Bader C.D."/>
            <person name="Teijaro C.N."/>
            <person name="Fluegel L."/>
            <person name="Davis C.M."/>
            <person name="Simpson J.R."/>
            <person name="Lauterbach L."/>
            <person name="Steele A.D."/>
            <person name="Gui C."/>
            <person name="Meng S."/>
            <person name="Li G."/>
            <person name="Viehrig K."/>
            <person name="Ye F."/>
            <person name="Su P."/>
            <person name="Kiefer A.F."/>
            <person name="Nichols A."/>
            <person name="Cepeda A.J."/>
            <person name="Yan W."/>
            <person name="Fan B."/>
            <person name="Jiang Y."/>
            <person name="Adhikari A."/>
            <person name="Zheng C.-J."/>
            <person name="Schuster L."/>
            <person name="Cowan T.M."/>
            <person name="Smanski M.J."/>
            <person name="Chevrette M.G."/>
            <person name="De Carvalho L.P.S."/>
            <person name="Shen B."/>
        </authorList>
    </citation>
    <scope>NUCLEOTIDE SEQUENCE [LARGE SCALE GENOMIC DNA]</scope>
    <source>
        <strain evidence="2 3">NPDC048946</strain>
    </source>
</reference>
<proteinExistence type="predicted"/>
<dbReference type="EMBL" id="JBEZFP010000043">
    <property type="protein sequence ID" value="MEU8135469.1"/>
    <property type="molecule type" value="Genomic_DNA"/>
</dbReference>
<keyword evidence="1" id="KW-0812">Transmembrane</keyword>
<sequence length="107" mass="11799">MSRPSVDPSGSPRDLPLWHRVVWTLVPVVTIGFGAWLPFAYWAYRQPRGSADHRWWLGFAVASAVELVLVFTRPDDGLVSQLVGAYVLLLILAATVATWLKSAPGRA</sequence>
<dbReference type="RefSeq" id="WP_358355230.1">
    <property type="nucleotide sequence ID" value="NZ_JBEZFP010000043.1"/>
</dbReference>
<protein>
    <submittedName>
        <fullName evidence="2">Uncharacterized protein</fullName>
    </submittedName>
</protein>
<comment type="caution">
    <text evidence="2">The sequence shown here is derived from an EMBL/GenBank/DDBJ whole genome shotgun (WGS) entry which is preliminary data.</text>
</comment>
<gene>
    <name evidence="2" type="ORF">AB0C36_18345</name>
</gene>